<dbReference type="InterPro" id="IPR050410">
    <property type="entry name" value="CCR4/nocturin_mRNA_transcr"/>
</dbReference>
<dbReference type="SUPFAM" id="SSF56219">
    <property type="entry name" value="DNase I-like"/>
    <property type="match status" value="1"/>
</dbReference>
<dbReference type="Pfam" id="PF03372">
    <property type="entry name" value="Exo_endo_phos"/>
    <property type="match status" value="1"/>
</dbReference>
<feature type="domain" description="Endonuclease/exonuclease/phosphatase" evidence="1">
    <location>
        <begin position="6"/>
        <end position="247"/>
    </location>
</feature>
<accession>A0ABX1QFG9</accession>
<dbReference type="RefSeq" id="WP_169262315.1">
    <property type="nucleotide sequence ID" value="NZ_WTVQ01000052.1"/>
</dbReference>
<dbReference type="Gene3D" id="3.60.10.10">
    <property type="entry name" value="Endonuclease/exonuclease/phosphatase"/>
    <property type="match status" value="1"/>
</dbReference>
<evidence type="ECO:0000259" key="1">
    <source>
        <dbReference type="Pfam" id="PF03372"/>
    </source>
</evidence>
<dbReference type="InterPro" id="IPR036691">
    <property type="entry name" value="Endo/exonu/phosph_ase_sf"/>
</dbReference>
<proteinExistence type="predicted"/>
<gene>
    <name evidence="2" type="ORF">GPA25_20725</name>
</gene>
<evidence type="ECO:0000313" key="2">
    <source>
        <dbReference type="EMBL" id="NMG77183.1"/>
    </source>
</evidence>
<organism evidence="2 3">
    <name type="scientific">Aromatoleum diolicum</name>
    <dbReference type="NCBI Taxonomy" id="75796"/>
    <lineage>
        <taxon>Bacteria</taxon>
        <taxon>Pseudomonadati</taxon>
        <taxon>Pseudomonadota</taxon>
        <taxon>Betaproteobacteria</taxon>
        <taxon>Rhodocyclales</taxon>
        <taxon>Rhodocyclaceae</taxon>
        <taxon>Aromatoleum</taxon>
    </lineage>
</organism>
<dbReference type="EMBL" id="WTVQ01000052">
    <property type="protein sequence ID" value="NMG77183.1"/>
    <property type="molecule type" value="Genomic_DNA"/>
</dbReference>
<dbReference type="PANTHER" id="PTHR12121:SF36">
    <property type="entry name" value="ENDONUCLEASE_EXONUCLEASE_PHOSPHATASE DOMAIN-CONTAINING PROTEIN"/>
    <property type="match status" value="1"/>
</dbReference>
<name>A0ABX1QFG9_9RHOO</name>
<comment type="caution">
    <text evidence="2">The sequence shown here is derived from an EMBL/GenBank/DDBJ whole genome shotgun (WGS) entry which is preliminary data.</text>
</comment>
<evidence type="ECO:0000313" key="3">
    <source>
        <dbReference type="Proteomes" id="UP000648984"/>
    </source>
</evidence>
<keyword evidence="3" id="KW-1185">Reference proteome</keyword>
<protein>
    <recommendedName>
        <fullName evidence="1">Endonuclease/exonuclease/phosphatase domain-containing protein</fullName>
    </recommendedName>
</protein>
<dbReference type="Proteomes" id="UP000648984">
    <property type="component" value="Unassembled WGS sequence"/>
</dbReference>
<sequence length="261" mass="29173">MPIKVMSFNIRCASAPDGEHQWGHRRQLVIDRIRAFDPDLLGLQECRDDEQAAFVRAALPDYEFVGVRRLGDGDSSIEMAPLLYRRERFKELQRGHFWLGTAPDTPGCQSWGAAYPRTASWVRLRPRDPRSPPLSFLNTHFDYQGRAREESARLLHGWAQAAPAGEGVIVTGDFNAERDSETFRELTADGVLREVLQQCGVAAGSYHDFGRAQDFEAIDWILASPHFRAEAAGVDDYASGGRYPSDHFPVTARLRLGGDAA</sequence>
<dbReference type="CDD" id="cd09083">
    <property type="entry name" value="EEP-1"/>
    <property type="match status" value="1"/>
</dbReference>
<dbReference type="PANTHER" id="PTHR12121">
    <property type="entry name" value="CARBON CATABOLITE REPRESSOR PROTEIN 4"/>
    <property type="match status" value="1"/>
</dbReference>
<dbReference type="InterPro" id="IPR005135">
    <property type="entry name" value="Endo/exonuclease/phosphatase"/>
</dbReference>
<reference evidence="2 3" key="1">
    <citation type="submission" date="2019-12" db="EMBL/GenBank/DDBJ databases">
        <title>Comparative genomics gives insights into the taxonomy of the Azoarcus-Aromatoleum group and reveals separate origins of nif in the plant-associated Azoarcus and non-plant-associated Aromatoleum sub-groups.</title>
        <authorList>
            <person name="Lafos M."/>
            <person name="Maluk M."/>
            <person name="Batista M."/>
            <person name="Junghare M."/>
            <person name="Carmona M."/>
            <person name="Faoro H."/>
            <person name="Cruz L.M."/>
            <person name="Battistoni F."/>
            <person name="De Souza E."/>
            <person name="Pedrosa F."/>
            <person name="Chen W.-M."/>
            <person name="Poole P.S."/>
            <person name="Dixon R.A."/>
            <person name="James E.K."/>
        </authorList>
    </citation>
    <scope>NUCLEOTIDE SEQUENCE [LARGE SCALE GENOMIC DNA]</scope>
    <source>
        <strain evidence="2 3">22Lin</strain>
    </source>
</reference>